<dbReference type="SUPFAM" id="SSF102588">
    <property type="entry name" value="LmbE-like"/>
    <property type="match status" value="1"/>
</dbReference>
<feature type="chain" id="PRO_5046671365" evidence="1">
    <location>
        <begin position="24"/>
        <end position="826"/>
    </location>
</feature>
<dbReference type="InterPro" id="IPR003737">
    <property type="entry name" value="GlcNAc_PI_deacetylase-related"/>
</dbReference>
<dbReference type="Pfam" id="PF02585">
    <property type="entry name" value="PIG-L"/>
    <property type="match status" value="1"/>
</dbReference>
<dbReference type="RefSeq" id="WP_321546726.1">
    <property type="nucleotide sequence ID" value="NZ_JAXIVS010000005.1"/>
</dbReference>
<gene>
    <name evidence="2" type="ORF">SYV04_16390</name>
</gene>
<sequence length="826" mass="90200">MRNLLILGTTLAMSLGVWSTALAQTPRQPHAGELAAGIRRLGVVGSVLYVAAHPDDENTRFLAWMVGERGLRAGYLSMTRGDGGQNLIGTEQDELLGLIRTQELLAARRVDGAEQLFTRARDFGYSKSADETLRIWGREEVLADVVLAIRRFRPDVIVTRFTTKPPNHGHHTASALLAEEAFAAAADPKRFPEQLGALKPWKADRLLHNVSTWNMPPNSDLSAYLKLDVGGFNPLLGRSWGEISSESRSQHKSQGFGVPAERGPLMEYFTPLSGTRPKADLFEGLDFTWRRWGGTEAVARVVDEATKGFDPRAPHRSIPALLKVHEAISALPEDNPWKAAKLRETEALVAACAGLFLEARAAETTAVPGAQVTLNLMALNRSPAALRLVSATLPGGEVVAVGSELAEHTPFKLSKPVTLAAEAAISTPYWLRQHAAGGLYEVPDRALIGRPEGDPAMAVTFVYEVGGKRFTAVRPVVYVWTDPVRGELYRAFEIAPAVTATLDRDVIMFPNSATQSVSVTLVAGRADAAGKVRLEVPSGWRVEPAEAPFQLAARGEERTVPFRILPPKGTSERGRLRVVVESGGRTESWKVRSVNHEHIPPQTVRQPSEASLVPFALTPKVKRLGYIPGPGDRVAESLAAVGYEVTLLPEERLAGEQLERFEAILVGVRAFNANPRLAVHRERLLKYVEKGGRLIVQYNTNSRVGPLPAFVGPYPLEISRDRVTDETAAMTPITPNDPLLSTPNRLTPADFEGWVQERGLYFASKWDDHYRPVFAMNDPGEESLKGGLLVARHGKGAFVYTGIAFFRQLPSGVPGAYRLLANLLAQ</sequence>
<organism evidence="2 3">
    <name type="scientific">Hyalangium rubrum</name>
    <dbReference type="NCBI Taxonomy" id="3103134"/>
    <lineage>
        <taxon>Bacteria</taxon>
        <taxon>Pseudomonadati</taxon>
        <taxon>Myxococcota</taxon>
        <taxon>Myxococcia</taxon>
        <taxon>Myxococcales</taxon>
        <taxon>Cystobacterineae</taxon>
        <taxon>Archangiaceae</taxon>
        <taxon>Hyalangium</taxon>
    </lineage>
</organism>
<dbReference type="InterPro" id="IPR024078">
    <property type="entry name" value="LmbE-like_dom_sf"/>
</dbReference>
<keyword evidence="3" id="KW-1185">Reference proteome</keyword>
<dbReference type="InterPro" id="IPR029062">
    <property type="entry name" value="Class_I_gatase-like"/>
</dbReference>
<dbReference type="PANTHER" id="PTHR12993:SF11">
    <property type="entry name" value="N-ACETYLGLUCOSAMINYL-PHOSPHATIDYLINOSITOL DE-N-ACETYLASE"/>
    <property type="match status" value="1"/>
</dbReference>
<comment type="caution">
    <text evidence="2">The sequence shown here is derived from an EMBL/GenBank/DDBJ whole genome shotgun (WGS) entry which is preliminary data.</text>
</comment>
<evidence type="ECO:0000313" key="3">
    <source>
        <dbReference type="Proteomes" id="UP001291309"/>
    </source>
</evidence>
<evidence type="ECO:0000313" key="2">
    <source>
        <dbReference type="EMBL" id="MDY7227998.1"/>
    </source>
</evidence>
<name>A0ABU5H5B6_9BACT</name>
<reference evidence="2 3" key="1">
    <citation type="submission" date="2023-12" db="EMBL/GenBank/DDBJ databases">
        <title>the genome sequence of Hyalangium sp. s54d21.</title>
        <authorList>
            <person name="Zhang X."/>
        </authorList>
    </citation>
    <scope>NUCLEOTIDE SEQUENCE [LARGE SCALE GENOMIC DNA]</scope>
    <source>
        <strain evidence="3">s54d21</strain>
    </source>
</reference>
<dbReference type="Proteomes" id="UP001291309">
    <property type="component" value="Unassembled WGS sequence"/>
</dbReference>
<evidence type="ECO:0000256" key="1">
    <source>
        <dbReference type="SAM" id="SignalP"/>
    </source>
</evidence>
<accession>A0ABU5H5B6</accession>
<dbReference type="EMBL" id="JAXIVS010000005">
    <property type="protein sequence ID" value="MDY7227998.1"/>
    <property type="molecule type" value="Genomic_DNA"/>
</dbReference>
<dbReference type="Gene3D" id="3.40.50.10320">
    <property type="entry name" value="LmbE-like"/>
    <property type="match status" value="1"/>
</dbReference>
<dbReference type="PANTHER" id="PTHR12993">
    <property type="entry name" value="N-ACETYLGLUCOSAMINYL-PHOSPHATIDYLINOSITOL DE-N-ACETYLASE-RELATED"/>
    <property type="match status" value="1"/>
</dbReference>
<proteinExistence type="predicted"/>
<dbReference type="SUPFAM" id="SSF52317">
    <property type="entry name" value="Class I glutamine amidotransferase-like"/>
    <property type="match status" value="1"/>
</dbReference>
<feature type="signal peptide" evidence="1">
    <location>
        <begin position="1"/>
        <end position="23"/>
    </location>
</feature>
<keyword evidence="1" id="KW-0732">Signal</keyword>
<protein>
    <submittedName>
        <fullName evidence="2">PIG-L family deacetylase</fullName>
    </submittedName>
</protein>